<feature type="region of interest" description="Disordered" evidence="1">
    <location>
        <begin position="44"/>
        <end position="65"/>
    </location>
</feature>
<proteinExistence type="predicted"/>
<evidence type="ECO:0000256" key="1">
    <source>
        <dbReference type="SAM" id="MobiDB-lite"/>
    </source>
</evidence>
<dbReference type="AlphaFoldDB" id="K1WV91"/>
<evidence type="ECO:0000313" key="3">
    <source>
        <dbReference type="Proteomes" id="UP000006753"/>
    </source>
</evidence>
<dbReference type="OrthoDB" id="4540223at2759"/>
<accession>K1WV91</accession>
<dbReference type="EMBL" id="JH921437">
    <property type="protein sequence ID" value="EKD16971.1"/>
    <property type="molecule type" value="Genomic_DNA"/>
</dbReference>
<dbReference type="Pfam" id="PF19287">
    <property type="entry name" value="DUF5910"/>
    <property type="match status" value="1"/>
</dbReference>
<dbReference type="KEGG" id="mbe:MBM_04548"/>
<organism evidence="2 3">
    <name type="scientific">Marssonina brunnea f. sp. multigermtubi (strain MB_m1)</name>
    <name type="common">Marssonina leaf spot fungus</name>
    <dbReference type="NCBI Taxonomy" id="1072389"/>
    <lineage>
        <taxon>Eukaryota</taxon>
        <taxon>Fungi</taxon>
        <taxon>Dikarya</taxon>
        <taxon>Ascomycota</taxon>
        <taxon>Pezizomycotina</taxon>
        <taxon>Leotiomycetes</taxon>
        <taxon>Helotiales</taxon>
        <taxon>Drepanopezizaceae</taxon>
        <taxon>Drepanopeziza</taxon>
    </lineage>
</organism>
<name>K1WV91_MARBU</name>
<dbReference type="InParanoid" id="K1WV91"/>
<dbReference type="HOGENOM" id="CLU_1461618_0_0_1"/>
<evidence type="ECO:0000313" key="2">
    <source>
        <dbReference type="EMBL" id="EKD16971.1"/>
    </source>
</evidence>
<keyword evidence="3" id="KW-1185">Reference proteome</keyword>
<reference evidence="2 3" key="1">
    <citation type="journal article" date="2012" name="BMC Genomics">
        <title>Sequencing the genome of Marssonina brunnea reveals fungus-poplar co-evolution.</title>
        <authorList>
            <person name="Zhu S."/>
            <person name="Cao Y.-Z."/>
            <person name="Jiang C."/>
            <person name="Tan B.-Y."/>
            <person name="Wang Z."/>
            <person name="Feng S."/>
            <person name="Zhang L."/>
            <person name="Su X.-H."/>
            <person name="Brejova B."/>
            <person name="Vinar T."/>
            <person name="Xu M."/>
            <person name="Wang M.-X."/>
            <person name="Zhang S.-G."/>
            <person name="Huang M.-R."/>
            <person name="Wu R."/>
            <person name="Zhou Y."/>
        </authorList>
    </citation>
    <scope>NUCLEOTIDE SEQUENCE [LARGE SCALE GENOMIC DNA]</scope>
    <source>
        <strain evidence="2 3">MB_m1</strain>
    </source>
</reference>
<sequence>MEKGRLGFAGKEKSLRKDAAYRWSDFGCSDSLPQERADGSLKLKAEADAIDKHNRPSRDEKKYDEEVDGVRQIETGFYTRNRPAGGDGDAGDWYCAIEADREKFDTVGKIWIPEYWEKPVWGEISQEKHSWSGNEEVVFDISKELKRYSSEIVDWKCWVITGSPEDPPEIWVIKNQNLYMMEGLD</sequence>
<dbReference type="Proteomes" id="UP000006753">
    <property type="component" value="Unassembled WGS sequence"/>
</dbReference>
<gene>
    <name evidence="2" type="ORF">MBM_04548</name>
</gene>
<dbReference type="InterPro" id="IPR045564">
    <property type="entry name" value="DUF5910"/>
</dbReference>
<protein>
    <submittedName>
        <fullName evidence="2">Uncharacterized protein</fullName>
    </submittedName>
</protein>